<evidence type="ECO:0008006" key="4">
    <source>
        <dbReference type="Google" id="ProtNLM"/>
    </source>
</evidence>
<dbReference type="InterPro" id="IPR021383">
    <property type="entry name" value="DUF3015"/>
</dbReference>
<name>A0A370DC39_9GAMM</name>
<keyword evidence="3" id="KW-1185">Reference proteome</keyword>
<gene>
    <name evidence="2" type="ORF">DIZ80_09110</name>
</gene>
<dbReference type="Pfam" id="PF11220">
    <property type="entry name" value="DUF3015"/>
    <property type="match status" value="1"/>
</dbReference>
<comment type="caution">
    <text evidence="2">The sequence shown here is derived from an EMBL/GenBank/DDBJ whole genome shotgun (WGS) entry which is preliminary data.</text>
</comment>
<feature type="signal peptide" evidence="1">
    <location>
        <begin position="1"/>
        <end position="19"/>
    </location>
</feature>
<evidence type="ECO:0000313" key="3">
    <source>
        <dbReference type="Proteomes" id="UP000254266"/>
    </source>
</evidence>
<accession>A0A370DC39</accession>
<evidence type="ECO:0000256" key="1">
    <source>
        <dbReference type="SAM" id="SignalP"/>
    </source>
</evidence>
<keyword evidence="1" id="KW-0732">Signal</keyword>
<sequence length="158" mass="16171">MKRLVSSTLLLLASSSAFAVAPGGGGCGWGNALFEGQSGPAPHILAVTTNGTSGNNTFGMTTGTNGCTTGGAIGYSGQSMLASVMDEFSEDAAKGEGEAMTAVSVAMGVSPEDRAHFAQLTHSNFSTIFPNQDVTAEQVYSSLQLMMKSDTQLSKYAI</sequence>
<protein>
    <recommendedName>
        <fullName evidence="4">DUF3015 domain-containing protein</fullName>
    </recommendedName>
</protein>
<reference evidence="2 3" key="1">
    <citation type="journal article" date="2018" name="ISME J.">
        <title>Endosymbiont genomes yield clues of tubeworm success.</title>
        <authorList>
            <person name="Li Y."/>
            <person name="Liles M.R."/>
            <person name="Halanych K.M."/>
        </authorList>
    </citation>
    <scope>NUCLEOTIDE SEQUENCE [LARGE SCALE GENOMIC DNA]</scope>
    <source>
        <strain evidence="2">A1464</strain>
    </source>
</reference>
<proteinExistence type="predicted"/>
<evidence type="ECO:0000313" key="2">
    <source>
        <dbReference type="EMBL" id="RDH82441.1"/>
    </source>
</evidence>
<organism evidence="2 3">
    <name type="scientific">endosymbiont of Galathealinum brachiosum</name>
    <dbReference type="NCBI Taxonomy" id="2200906"/>
    <lineage>
        <taxon>Bacteria</taxon>
        <taxon>Pseudomonadati</taxon>
        <taxon>Pseudomonadota</taxon>
        <taxon>Gammaproteobacteria</taxon>
        <taxon>sulfur-oxidizing symbionts</taxon>
    </lineage>
</organism>
<dbReference type="PROSITE" id="PS51257">
    <property type="entry name" value="PROKAR_LIPOPROTEIN"/>
    <property type="match status" value="1"/>
</dbReference>
<feature type="chain" id="PRO_5016595612" description="DUF3015 domain-containing protein" evidence="1">
    <location>
        <begin position="20"/>
        <end position="158"/>
    </location>
</feature>
<dbReference type="Proteomes" id="UP000254266">
    <property type="component" value="Unassembled WGS sequence"/>
</dbReference>
<dbReference type="AlphaFoldDB" id="A0A370DC39"/>
<dbReference type="EMBL" id="QFXC01000011">
    <property type="protein sequence ID" value="RDH82441.1"/>
    <property type="molecule type" value="Genomic_DNA"/>
</dbReference>